<gene>
    <name evidence="1" type="ORF">SDC9_148672</name>
</gene>
<dbReference type="EMBL" id="VSSQ01047468">
    <property type="protein sequence ID" value="MPN01463.1"/>
    <property type="molecule type" value="Genomic_DNA"/>
</dbReference>
<name>A0A645ELP8_9ZZZZ</name>
<sequence length="108" mass="11880">MNLLHYARCVALSAHLEMKTLQGPPQEAAEQFEALACIRLAYFLNSAGTVVKDNKKIHSGSVAGHAPRVQFRGGQVTDCPSIMKTNLRPVRLIVFGKAPDYVFGERIL</sequence>
<comment type="caution">
    <text evidence="1">The sequence shown here is derived from an EMBL/GenBank/DDBJ whole genome shotgun (WGS) entry which is preliminary data.</text>
</comment>
<organism evidence="1">
    <name type="scientific">bioreactor metagenome</name>
    <dbReference type="NCBI Taxonomy" id="1076179"/>
    <lineage>
        <taxon>unclassified sequences</taxon>
        <taxon>metagenomes</taxon>
        <taxon>ecological metagenomes</taxon>
    </lineage>
</organism>
<accession>A0A645ELP8</accession>
<dbReference type="AlphaFoldDB" id="A0A645ELP8"/>
<reference evidence="1" key="1">
    <citation type="submission" date="2019-08" db="EMBL/GenBank/DDBJ databases">
        <authorList>
            <person name="Kucharzyk K."/>
            <person name="Murdoch R.W."/>
            <person name="Higgins S."/>
            <person name="Loffler F."/>
        </authorList>
    </citation>
    <scope>NUCLEOTIDE SEQUENCE</scope>
</reference>
<proteinExistence type="predicted"/>
<protein>
    <submittedName>
        <fullName evidence="1">Uncharacterized protein</fullName>
    </submittedName>
</protein>
<evidence type="ECO:0000313" key="1">
    <source>
        <dbReference type="EMBL" id="MPN01463.1"/>
    </source>
</evidence>